<proteinExistence type="predicted"/>
<dbReference type="Pfam" id="PF20446">
    <property type="entry name" value="ABC_N"/>
    <property type="match status" value="1"/>
</dbReference>
<comment type="caution">
    <text evidence="4">The sequence shown here is derived from an EMBL/GenBank/DDBJ whole genome shotgun (WGS) entry which is preliminary data.</text>
</comment>
<evidence type="ECO:0000313" key="4">
    <source>
        <dbReference type="EMBL" id="PTI52303.1"/>
    </source>
</evidence>
<dbReference type="Proteomes" id="UP000240717">
    <property type="component" value="Unassembled WGS sequence"/>
</dbReference>
<gene>
    <name evidence="4" type="ORF">BU085_02240</name>
</gene>
<accession>A0A2T4Q344</accession>
<protein>
    <submittedName>
        <fullName evidence="4">ATPase</fullName>
    </submittedName>
</protein>
<feature type="domain" description="ATPase of the ABC class N-terminal" evidence="2">
    <location>
        <begin position="5"/>
        <end position="162"/>
    </location>
</feature>
<dbReference type="Pfam" id="PF21117">
    <property type="entry name" value="MRB1590_C"/>
    <property type="match status" value="1"/>
</dbReference>
<evidence type="ECO:0000313" key="5">
    <source>
        <dbReference type="Proteomes" id="UP000240717"/>
    </source>
</evidence>
<evidence type="ECO:0000259" key="3">
    <source>
        <dbReference type="Pfam" id="PF21117"/>
    </source>
</evidence>
<dbReference type="Pfam" id="PF09818">
    <property type="entry name" value="ABC_ATPase"/>
    <property type="match status" value="1"/>
</dbReference>
<dbReference type="STRING" id="1194526.A284_00885"/>
<dbReference type="PANTHER" id="PTHR38149:SF1">
    <property type="entry name" value="ATPASE"/>
    <property type="match status" value="1"/>
</dbReference>
<dbReference type="PANTHER" id="PTHR38149">
    <property type="entry name" value="ATPASE"/>
    <property type="match status" value="1"/>
</dbReference>
<dbReference type="InterPro" id="IPR049069">
    <property type="entry name" value="MRB1590-like_C"/>
</dbReference>
<feature type="domain" description="MRB1590-like C-terminal" evidence="3">
    <location>
        <begin position="464"/>
        <end position="564"/>
    </location>
</feature>
<dbReference type="InterPro" id="IPR019195">
    <property type="entry name" value="ABC_ATPase_put"/>
</dbReference>
<evidence type="ECO:0000259" key="1">
    <source>
        <dbReference type="Pfam" id="PF09818"/>
    </source>
</evidence>
<dbReference type="AlphaFoldDB" id="A0A2T4Q344"/>
<dbReference type="RefSeq" id="WP_107533081.1">
    <property type="nucleotide sequence ID" value="NZ_PZEV01000004.1"/>
</dbReference>
<organism evidence="4 5">
    <name type="scientific">Staphylococcus warneri</name>
    <dbReference type="NCBI Taxonomy" id="1292"/>
    <lineage>
        <taxon>Bacteria</taxon>
        <taxon>Bacillati</taxon>
        <taxon>Bacillota</taxon>
        <taxon>Bacilli</taxon>
        <taxon>Bacillales</taxon>
        <taxon>Staphylococcaceae</taxon>
        <taxon>Staphylococcus</taxon>
    </lineage>
</organism>
<sequence>MKQAQDLKKTLFQLDGQKYGAYKRIKNVYDFNDFQLAIDHIQVDPYAPPSKIRLIIDRDIVGIPDKYLDSEDKRVAVADFLTRNVAQILKSLLSKSKGQHKLLIDRCGQEMLKRTSVVINNNNIEVRLEVGLPAAGRKILGKAAATTLTELLPQLVSQALNYQQIDQVSLKQQVELKLNQTYIRAQLEQQGLIAFVANGAILPRKSGISDRPMSKAKSFISPKSFETTMHVPFGEAVKGMGIPKGITLIVGGGYHGKSTLLRALERGVYDHIAGDGREYVITNDSAMKIRAEDGRSVEKVNIQPFIDHLPGKKDTSQFSTDDASGSTSQATNVMEALEAQSKVMLIDEDTSATNFMIRDGRMQKLIAPEKEPITPFSNKVKPLYDDYDVSTILIVGGSGDYFEVADQVLMMDEYVLKDVTEEAKAIAHSTGYERDMISQQSFGNIPSRVPLTSSFTKNGKDGRLKAKGQHAVMYGKEAIDISGLEQLVDDSQTNCLAMMLDYLQRHKVNNEQTIVEIVDAVYQLIDEQGLEAMSHHQGHPGNLALPRKQELIGTLNRYRGLHIK</sequence>
<reference evidence="4 5" key="1">
    <citation type="journal article" date="2016" name="Front. Microbiol.">
        <title>Comprehensive Phylogenetic Analysis of Bovine Non-aureus Staphylococci Species Based on Whole-Genome Sequencing.</title>
        <authorList>
            <person name="Naushad S."/>
            <person name="Barkema H.W."/>
            <person name="Luby C."/>
            <person name="Condas L.A."/>
            <person name="Nobrega D.B."/>
            <person name="Carson D.A."/>
            <person name="De Buck J."/>
        </authorList>
    </citation>
    <scope>NUCLEOTIDE SEQUENCE [LARGE SCALE GENOMIC DNA]</scope>
    <source>
        <strain evidence="4 5">SNUC 2993</strain>
    </source>
</reference>
<dbReference type="EMBL" id="PZEV01000004">
    <property type="protein sequence ID" value="PTI52303.1"/>
    <property type="molecule type" value="Genomic_DNA"/>
</dbReference>
<evidence type="ECO:0000259" key="2">
    <source>
        <dbReference type="Pfam" id="PF20446"/>
    </source>
</evidence>
<dbReference type="InterPro" id="IPR046833">
    <property type="entry name" value="ABC_N"/>
</dbReference>
<dbReference type="InterPro" id="IPR027417">
    <property type="entry name" value="P-loop_NTPase"/>
</dbReference>
<feature type="domain" description="ATPase of the ABC class C-terminal" evidence="1">
    <location>
        <begin position="168"/>
        <end position="445"/>
    </location>
</feature>
<dbReference type="SUPFAM" id="SSF52540">
    <property type="entry name" value="P-loop containing nucleoside triphosphate hydrolases"/>
    <property type="match status" value="1"/>
</dbReference>
<name>A0A2T4Q344_STAWA</name>
<dbReference type="InterPro" id="IPR046834">
    <property type="entry name" value="ABC_ATPase_C"/>
</dbReference>